<dbReference type="InterPro" id="IPR047198">
    <property type="entry name" value="DDP-like_NUDIX"/>
</dbReference>
<evidence type="ECO:0000256" key="4">
    <source>
        <dbReference type="ARBA" id="ARBA00022842"/>
    </source>
</evidence>
<feature type="domain" description="Nudix hydrolase" evidence="5">
    <location>
        <begin position="16"/>
        <end position="148"/>
    </location>
</feature>
<keyword evidence="2" id="KW-0479">Metal-binding</keyword>
<dbReference type="PANTHER" id="PTHR12629:SF0">
    <property type="entry name" value="DIPHOSPHOINOSITOL-POLYPHOSPHATE DIPHOSPHATASE"/>
    <property type="match status" value="1"/>
</dbReference>
<keyword evidence="7" id="KW-1185">Reference proteome</keyword>
<dbReference type="GO" id="GO:0046872">
    <property type="term" value="F:metal ion binding"/>
    <property type="evidence" value="ECO:0007669"/>
    <property type="project" value="UniProtKB-KW"/>
</dbReference>
<evidence type="ECO:0000313" key="7">
    <source>
        <dbReference type="Proteomes" id="UP000176562"/>
    </source>
</evidence>
<dbReference type="EMBL" id="CP017781">
    <property type="protein sequence ID" value="AOZ68516.1"/>
    <property type="molecule type" value="Genomic_DNA"/>
</dbReference>
<dbReference type="GO" id="GO:0034431">
    <property type="term" value="F:bis(5'-adenosyl)-hexaphosphatase activity"/>
    <property type="evidence" value="ECO:0007669"/>
    <property type="project" value="TreeGrafter"/>
</dbReference>
<evidence type="ECO:0000256" key="3">
    <source>
        <dbReference type="ARBA" id="ARBA00022801"/>
    </source>
</evidence>
<dbReference type="KEGG" id="rhp:LPB142_03620"/>
<dbReference type="GO" id="GO:0000298">
    <property type="term" value="F:endopolyphosphatase activity"/>
    <property type="evidence" value="ECO:0007669"/>
    <property type="project" value="TreeGrafter"/>
</dbReference>
<dbReference type="Gene3D" id="3.90.79.10">
    <property type="entry name" value="Nucleoside Triphosphate Pyrophosphohydrolase"/>
    <property type="match status" value="1"/>
</dbReference>
<dbReference type="CDD" id="cd04666">
    <property type="entry name" value="NUDIX_DIPP2_like_Nudt4"/>
    <property type="match status" value="1"/>
</dbReference>
<dbReference type="GO" id="GO:0034432">
    <property type="term" value="F:bis(5'-adenosyl)-pentaphosphatase activity"/>
    <property type="evidence" value="ECO:0007669"/>
    <property type="project" value="TreeGrafter"/>
</dbReference>
<protein>
    <recommendedName>
        <fullName evidence="5">Nudix hydrolase domain-containing protein</fullName>
    </recommendedName>
</protein>
<dbReference type="Pfam" id="PF00293">
    <property type="entry name" value="NUDIX"/>
    <property type="match status" value="1"/>
</dbReference>
<dbReference type="GO" id="GO:0008486">
    <property type="term" value="F:diphosphoinositol-polyphosphate diphosphatase activity"/>
    <property type="evidence" value="ECO:0007669"/>
    <property type="project" value="TreeGrafter"/>
</dbReference>
<dbReference type="GO" id="GO:1901909">
    <property type="term" value="P:diadenosine hexaphosphate catabolic process"/>
    <property type="evidence" value="ECO:0007669"/>
    <property type="project" value="TreeGrafter"/>
</dbReference>
<dbReference type="PROSITE" id="PS51462">
    <property type="entry name" value="NUDIX"/>
    <property type="match status" value="1"/>
</dbReference>
<organism evidence="6 7">
    <name type="scientific">Rhodobacter xanthinilyticus</name>
    <dbReference type="NCBI Taxonomy" id="1850250"/>
    <lineage>
        <taxon>Bacteria</taxon>
        <taxon>Pseudomonadati</taxon>
        <taxon>Pseudomonadota</taxon>
        <taxon>Alphaproteobacteria</taxon>
        <taxon>Rhodobacterales</taxon>
        <taxon>Rhodobacter group</taxon>
        <taxon>Rhodobacter</taxon>
    </lineage>
</organism>
<keyword evidence="4" id="KW-0460">Magnesium</keyword>
<dbReference type="GO" id="GO:0005737">
    <property type="term" value="C:cytoplasm"/>
    <property type="evidence" value="ECO:0007669"/>
    <property type="project" value="TreeGrafter"/>
</dbReference>
<dbReference type="PANTHER" id="PTHR12629">
    <property type="entry name" value="DIPHOSPHOINOSITOL POLYPHOSPHATE PHOSPHOHYDROLASE"/>
    <property type="match status" value="1"/>
</dbReference>
<dbReference type="GO" id="GO:1901911">
    <property type="term" value="P:adenosine 5'-(hexahydrogen pentaphosphate) catabolic process"/>
    <property type="evidence" value="ECO:0007669"/>
    <property type="project" value="TreeGrafter"/>
</dbReference>
<evidence type="ECO:0000259" key="5">
    <source>
        <dbReference type="PROSITE" id="PS51462"/>
    </source>
</evidence>
<dbReference type="GO" id="GO:1901907">
    <property type="term" value="P:diadenosine pentaphosphate catabolic process"/>
    <property type="evidence" value="ECO:0007669"/>
    <property type="project" value="TreeGrafter"/>
</dbReference>
<name>A0A1D9M9H5_9RHOB</name>
<evidence type="ECO:0000256" key="1">
    <source>
        <dbReference type="ARBA" id="ARBA00001946"/>
    </source>
</evidence>
<sequence>MKMEHKLALLRAAEGAEPVQFGALCTRRKAGAVEVLLITSRDTGRWVVPKGWAMPGRSGAEAAVIEAWEEAGVVGALGGPSTGSFVYQKMLGIGLSMPCRVQLYPVRVERLAADWPEKGQRRRKWFRVQKAAKLVREPELAALLRALAR</sequence>
<evidence type="ECO:0000313" key="6">
    <source>
        <dbReference type="EMBL" id="AOZ68516.1"/>
    </source>
</evidence>
<comment type="cofactor">
    <cofactor evidence="1">
        <name>Mg(2+)</name>
        <dbReference type="ChEBI" id="CHEBI:18420"/>
    </cofactor>
</comment>
<reference evidence="6 7" key="1">
    <citation type="submission" date="2016-10" db="EMBL/GenBank/DDBJ databases">
        <title>Rhodobacter sp. LPB0142, isolated from sea water.</title>
        <authorList>
            <person name="Kim E."/>
            <person name="Yi H."/>
        </authorList>
    </citation>
    <scope>NUCLEOTIDE SEQUENCE [LARGE SCALE GENOMIC DNA]</scope>
    <source>
        <strain evidence="6 7">LPB0142</strain>
    </source>
</reference>
<dbReference type="Proteomes" id="UP000176562">
    <property type="component" value="Chromosome"/>
</dbReference>
<accession>A0A1D9M9H5</accession>
<dbReference type="InterPro" id="IPR000086">
    <property type="entry name" value="NUDIX_hydrolase_dom"/>
</dbReference>
<dbReference type="AlphaFoldDB" id="A0A1D9M9H5"/>
<proteinExistence type="predicted"/>
<dbReference type="STRING" id="1850250.LPB142_03620"/>
<dbReference type="GO" id="GO:0071543">
    <property type="term" value="P:diphosphoinositol polyphosphate metabolic process"/>
    <property type="evidence" value="ECO:0007669"/>
    <property type="project" value="TreeGrafter"/>
</dbReference>
<evidence type="ECO:0000256" key="2">
    <source>
        <dbReference type="ARBA" id="ARBA00022723"/>
    </source>
</evidence>
<dbReference type="InterPro" id="IPR015797">
    <property type="entry name" value="NUDIX_hydrolase-like_dom_sf"/>
</dbReference>
<dbReference type="SUPFAM" id="SSF55811">
    <property type="entry name" value="Nudix"/>
    <property type="match status" value="1"/>
</dbReference>
<gene>
    <name evidence="6" type="ORF">LPB142_03620</name>
</gene>
<keyword evidence="3" id="KW-0378">Hydrolase</keyword>